<dbReference type="EMBL" id="JAHESD010000003">
    <property type="protein sequence ID" value="MBT1702029.1"/>
    <property type="molecule type" value="Genomic_DNA"/>
</dbReference>
<dbReference type="SUPFAM" id="SSF53335">
    <property type="entry name" value="S-adenosyl-L-methionine-dependent methyltransferases"/>
    <property type="match status" value="1"/>
</dbReference>
<dbReference type="PANTHER" id="PTHR36973">
    <property type="entry name" value="SLL1456 PROTEIN-RELATED"/>
    <property type="match status" value="1"/>
</dbReference>
<keyword evidence="3" id="KW-1185">Reference proteome</keyword>
<dbReference type="PANTHER" id="PTHR36973:SF4">
    <property type="entry name" value="NODULATION PROTEIN"/>
    <property type="match status" value="1"/>
</dbReference>
<feature type="domain" description="Methyltransferase FkbM" evidence="1">
    <location>
        <begin position="41"/>
        <end position="209"/>
    </location>
</feature>
<dbReference type="Gene3D" id="3.40.50.150">
    <property type="entry name" value="Vaccinia Virus protein VP39"/>
    <property type="match status" value="1"/>
</dbReference>
<evidence type="ECO:0000313" key="3">
    <source>
        <dbReference type="Proteomes" id="UP000772618"/>
    </source>
</evidence>
<evidence type="ECO:0000313" key="2">
    <source>
        <dbReference type="EMBL" id="MBT1702029.1"/>
    </source>
</evidence>
<dbReference type="NCBIfam" id="TIGR01444">
    <property type="entry name" value="fkbM_fam"/>
    <property type="match status" value="1"/>
</dbReference>
<accession>A0ABS5VMF4</accession>
<dbReference type="GO" id="GO:0032259">
    <property type="term" value="P:methylation"/>
    <property type="evidence" value="ECO:0007669"/>
    <property type="project" value="UniProtKB-KW"/>
</dbReference>
<evidence type="ECO:0000259" key="1">
    <source>
        <dbReference type="Pfam" id="PF05050"/>
    </source>
</evidence>
<dbReference type="InterPro" id="IPR053188">
    <property type="entry name" value="FkbM_Methyltransferase"/>
</dbReference>
<name>A0ABS5VMF4_9BACT</name>
<dbReference type="RefSeq" id="WP_254151724.1">
    <property type="nucleotide sequence ID" value="NZ_JAHESD010000003.1"/>
</dbReference>
<proteinExistence type="predicted"/>
<dbReference type="Proteomes" id="UP000772618">
    <property type="component" value="Unassembled WGS sequence"/>
</dbReference>
<dbReference type="GO" id="GO:0008168">
    <property type="term" value="F:methyltransferase activity"/>
    <property type="evidence" value="ECO:0007669"/>
    <property type="project" value="UniProtKB-KW"/>
</dbReference>
<dbReference type="InterPro" id="IPR029063">
    <property type="entry name" value="SAM-dependent_MTases_sf"/>
</dbReference>
<dbReference type="CDD" id="cd02440">
    <property type="entry name" value="AdoMet_MTases"/>
    <property type="match status" value="1"/>
</dbReference>
<comment type="caution">
    <text evidence="2">The sequence shown here is derived from an EMBL/GenBank/DDBJ whole genome shotgun (WGS) entry which is preliminary data.</text>
</comment>
<keyword evidence="2" id="KW-0489">Methyltransferase</keyword>
<gene>
    <name evidence="2" type="ORF">KK060_01985</name>
</gene>
<sequence length="236" mass="27014">MNFIKAIKGIVRKNDVAHPSKNSVLDKIDELLNEEVNIIFDIGAHHGRFAAQIAARFASAKIYCFEPSPDSFKTLKQNLNLEKFALVQAALSDFTGLADFYINEFDETNSLLPSKTTFSAIDRLTTKKEVISVRVSTVDEYCREQNISALDVLKIDVQGNTLKTLRGAEYLLRTKRIKIIYCEVEFLEIYEGQSLFHDVTLCLQKFGYSLYSLYNIHYDINERISWADALYCINQK</sequence>
<protein>
    <submittedName>
        <fullName evidence="2">FkbM family methyltransferase</fullName>
    </submittedName>
</protein>
<organism evidence="2 3">
    <name type="scientific">Chryseosolibacter indicus</name>
    <dbReference type="NCBI Taxonomy" id="2782351"/>
    <lineage>
        <taxon>Bacteria</taxon>
        <taxon>Pseudomonadati</taxon>
        <taxon>Bacteroidota</taxon>
        <taxon>Cytophagia</taxon>
        <taxon>Cytophagales</taxon>
        <taxon>Chryseotaleaceae</taxon>
        <taxon>Chryseosolibacter</taxon>
    </lineage>
</organism>
<reference evidence="2 3" key="1">
    <citation type="submission" date="2021-05" db="EMBL/GenBank/DDBJ databases">
        <title>A Polyphasic approach of four new species of the genus Ohtaekwangia: Ohtaekwangia histidinii sp. nov., Ohtaekwangia cretensis sp. nov., Ohtaekwangia indiensis sp. nov., Ohtaekwangia reichenbachii sp. nov. from diverse environment.</title>
        <authorList>
            <person name="Octaviana S."/>
        </authorList>
    </citation>
    <scope>NUCLEOTIDE SEQUENCE [LARGE SCALE GENOMIC DNA]</scope>
    <source>
        <strain evidence="2 3">PWU20</strain>
    </source>
</reference>
<dbReference type="InterPro" id="IPR006342">
    <property type="entry name" value="FkbM_mtfrase"/>
</dbReference>
<keyword evidence="2" id="KW-0808">Transferase</keyword>
<dbReference type="Pfam" id="PF05050">
    <property type="entry name" value="Methyltransf_21"/>
    <property type="match status" value="1"/>
</dbReference>